<dbReference type="Gene3D" id="3.30.70.1820">
    <property type="entry name" value="L1 transposable element, RRM domain"/>
    <property type="match status" value="1"/>
</dbReference>
<keyword evidence="1" id="KW-0175">Coiled coil</keyword>
<feature type="coiled-coil region" evidence="1">
    <location>
        <begin position="56"/>
        <end position="124"/>
    </location>
</feature>
<protein>
    <submittedName>
        <fullName evidence="2">Uncharacterized protein</fullName>
    </submittedName>
</protein>
<comment type="caution">
    <text evidence="2">The sequence shown here is derived from an EMBL/GenBank/DDBJ whole genome shotgun (WGS) entry which is preliminary data.</text>
</comment>
<evidence type="ECO:0000313" key="2">
    <source>
        <dbReference type="EMBL" id="KAK9753611.1"/>
    </source>
</evidence>
<evidence type="ECO:0000313" key="3">
    <source>
        <dbReference type="Proteomes" id="UP001458880"/>
    </source>
</evidence>
<name>A0AAW1N147_POPJA</name>
<reference evidence="2 3" key="1">
    <citation type="journal article" date="2024" name="BMC Genomics">
        <title>De novo assembly and annotation of Popillia japonica's genome with initial clues to its potential as an invasive pest.</title>
        <authorList>
            <person name="Cucini C."/>
            <person name="Boschi S."/>
            <person name="Funari R."/>
            <person name="Cardaioli E."/>
            <person name="Iannotti N."/>
            <person name="Marturano G."/>
            <person name="Paoli F."/>
            <person name="Bruttini M."/>
            <person name="Carapelli A."/>
            <person name="Frati F."/>
            <person name="Nardi F."/>
        </authorList>
    </citation>
    <scope>NUCLEOTIDE SEQUENCE [LARGE SCALE GENOMIC DNA]</scope>
    <source>
        <strain evidence="2">DMR45628</strain>
    </source>
</reference>
<dbReference type="EMBL" id="JASPKY010000012">
    <property type="protein sequence ID" value="KAK9753611.1"/>
    <property type="molecule type" value="Genomic_DNA"/>
</dbReference>
<dbReference type="AlphaFoldDB" id="A0AAW1N147"/>
<evidence type="ECO:0000256" key="1">
    <source>
        <dbReference type="SAM" id="Coils"/>
    </source>
</evidence>
<proteinExistence type="predicted"/>
<dbReference type="Proteomes" id="UP001458880">
    <property type="component" value="Unassembled WGS sequence"/>
</dbReference>
<accession>A0AAW1N147</accession>
<gene>
    <name evidence="2" type="ORF">QE152_g1943</name>
</gene>
<keyword evidence="3" id="KW-1185">Reference proteome</keyword>
<organism evidence="2 3">
    <name type="scientific">Popillia japonica</name>
    <name type="common">Japanese beetle</name>
    <dbReference type="NCBI Taxonomy" id="7064"/>
    <lineage>
        <taxon>Eukaryota</taxon>
        <taxon>Metazoa</taxon>
        <taxon>Ecdysozoa</taxon>
        <taxon>Arthropoda</taxon>
        <taxon>Hexapoda</taxon>
        <taxon>Insecta</taxon>
        <taxon>Pterygota</taxon>
        <taxon>Neoptera</taxon>
        <taxon>Endopterygota</taxon>
        <taxon>Coleoptera</taxon>
        <taxon>Polyphaga</taxon>
        <taxon>Scarabaeiformia</taxon>
        <taxon>Scarabaeidae</taxon>
        <taxon>Rutelinae</taxon>
        <taxon>Popillia</taxon>
    </lineage>
</organism>
<sequence>MPETSRSTRSTSEEDNLIKKVVEKVLSLQLFVNSLVEKLKLEFQEEINIQSVEKLKLEFQEEINIQSGKIKHLEEKLGECITKTKYIQETQTYKNEIKHLQKKLEESDKEVKNAQNALEQYTRRNSLRIFGIPENKNENTSDIMFCTEKLNLDVPTTAIDYCHRLFAKEGQQKPIIVKFISRYTKKLVYSKEGQQKPIIVKFISRYTKKLVYSKKKMLKGSKVVIKEDLTRANQNLLKEASKRFGDRKAWSFEGKIYVKSGDRIKTVKSISDLEID</sequence>